<dbReference type="AlphaFoldDB" id="A0A8E0VDU8"/>
<gene>
    <name evidence="1" type="ORF">FBUS_04414</name>
</gene>
<keyword evidence="2" id="KW-1185">Reference proteome</keyword>
<comment type="caution">
    <text evidence="1">The sequence shown here is derived from an EMBL/GenBank/DDBJ whole genome shotgun (WGS) entry which is preliminary data.</text>
</comment>
<accession>A0A8E0VDU8</accession>
<protein>
    <submittedName>
        <fullName evidence="1">Uncharacterized protein</fullName>
    </submittedName>
</protein>
<organism evidence="1 2">
    <name type="scientific">Fasciolopsis buskii</name>
    <dbReference type="NCBI Taxonomy" id="27845"/>
    <lineage>
        <taxon>Eukaryota</taxon>
        <taxon>Metazoa</taxon>
        <taxon>Spiralia</taxon>
        <taxon>Lophotrochozoa</taxon>
        <taxon>Platyhelminthes</taxon>
        <taxon>Trematoda</taxon>
        <taxon>Digenea</taxon>
        <taxon>Plagiorchiida</taxon>
        <taxon>Echinostomata</taxon>
        <taxon>Echinostomatoidea</taxon>
        <taxon>Fasciolidae</taxon>
        <taxon>Fasciolopsis</taxon>
    </lineage>
</organism>
<proteinExistence type="predicted"/>
<reference evidence="1" key="1">
    <citation type="submission" date="2019-05" db="EMBL/GenBank/DDBJ databases">
        <title>Annotation for the trematode Fasciolopsis buski.</title>
        <authorList>
            <person name="Choi Y.-J."/>
        </authorList>
    </citation>
    <scope>NUCLEOTIDE SEQUENCE</scope>
    <source>
        <strain evidence="1">HT</strain>
        <tissue evidence="1">Whole worm</tissue>
    </source>
</reference>
<sequence length="110" mass="12020">MATNVLVSGSEEQTMHGVQEIITSAPSVCFAPDEAKHQRKDECLVPSSNFRGAGLSGNGKTNKWTLCEVQWKQNTAVHGALHAFQFVPGQRQYCKCSAQTYPVDLKHDAA</sequence>
<evidence type="ECO:0000313" key="1">
    <source>
        <dbReference type="EMBL" id="KAA0183566.1"/>
    </source>
</evidence>
<name>A0A8E0VDU8_9TREM</name>
<evidence type="ECO:0000313" key="2">
    <source>
        <dbReference type="Proteomes" id="UP000728185"/>
    </source>
</evidence>
<dbReference type="EMBL" id="LUCM01011709">
    <property type="protein sequence ID" value="KAA0183566.1"/>
    <property type="molecule type" value="Genomic_DNA"/>
</dbReference>
<dbReference type="Proteomes" id="UP000728185">
    <property type="component" value="Unassembled WGS sequence"/>
</dbReference>